<name>A0A183FWJ3_HELPZ</name>
<accession>A0A183FWJ3</accession>
<keyword evidence="1" id="KW-0479">Metal-binding</keyword>
<feature type="domain" description="CCHC-type" evidence="4">
    <location>
        <begin position="317"/>
        <end position="333"/>
    </location>
</feature>
<keyword evidence="1" id="KW-0863">Zinc-finger</keyword>
<dbReference type="AlphaFoldDB" id="A0A183FWJ3"/>
<evidence type="ECO:0000313" key="6">
    <source>
        <dbReference type="Proteomes" id="UP000050761"/>
    </source>
</evidence>
<protein>
    <submittedName>
        <fullName evidence="7">CCHC-type domain-containing protein</fullName>
    </submittedName>
</protein>
<evidence type="ECO:0000256" key="1">
    <source>
        <dbReference type="PROSITE-ProRule" id="PRU00047"/>
    </source>
</evidence>
<gene>
    <name evidence="5" type="ORF">HPBE_LOCUS12815</name>
</gene>
<dbReference type="InterPro" id="IPR001878">
    <property type="entry name" value="Znf_CCHC"/>
</dbReference>
<dbReference type="WBParaSite" id="HPBE_0001281401-mRNA-1">
    <property type="protein sequence ID" value="HPBE_0001281401-mRNA-1"/>
    <property type="gene ID" value="HPBE_0001281401"/>
</dbReference>
<dbReference type="SMART" id="SM00343">
    <property type="entry name" value="ZnF_C2HC"/>
    <property type="match status" value="1"/>
</dbReference>
<feature type="coiled-coil region" evidence="2">
    <location>
        <begin position="48"/>
        <end position="82"/>
    </location>
</feature>
<dbReference type="Gene3D" id="4.10.60.10">
    <property type="entry name" value="Zinc finger, CCHC-type"/>
    <property type="match status" value="1"/>
</dbReference>
<dbReference type="GO" id="GO:0019899">
    <property type="term" value="F:enzyme binding"/>
    <property type="evidence" value="ECO:0007669"/>
    <property type="project" value="UniProtKB-ARBA"/>
</dbReference>
<reference evidence="7" key="2">
    <citation type="submission" date="2019-09" db="UniProtKB">
        <authorList>
            <consortium name="WormBaseParasite"/>
        </authorList>
    </citation>
    <scope>IDENTIFICATION</scope>
</reference>
<dbReference type="Proteomes" id="UP000050761">
    <property type="component" value="Unassembled WGS sequence"/>
</dbReference>
<dbReference type="GO" id="GO:0005737">
    <property type="term" value="C:cytoplasm"/>
    <property type="evidence" value="ECO:0007669"/>
    <property type="project" value="UniProtKB-ARBA"/>
</dbReference>
<feature type="region of interest" description="Disordered" evidence="3">
    <location>
        <begin position="372"/>
        <end position="391"/>
    </location>
</feature>
<accession>A0A3P8ACK4</accession>
<proteinExistence type="predicted"/>
<dbReference type="InterPro" id="IPR036875">
    <property type="entry name" value="Znf_CCHC_sf"/>
</dbReference>
<dbReference type="EMBL" id="UZAH01027650">
    <property type="protein sequence ID" value="VDO93744.1"/>
    <property type="molecule type" value="Genomic_DNA"/>
</dbReference>
<dbReference type="GO" id="GO:0008270">
    <property type="term" value="F:zinc ion binding"/>
    <property type="evidence" value="ECO:0007669"/>
    <property type="project" value="UniProtKB-KW"/>
</dbReference>
<dbReference type="GO" id="GO:0003676">
    <property type="term" value="F:nucleic acid binding"/>
    <property type="evidence" value="ECO:0007669"/>
    <property type="project" value="InterPro"/>
</dbReference>
<evidence type="ECO:0000256" key="2">
    <source>
        <dbReference type="SAM" id="Coils"/>
    </source>
</evidence>
<keyword evidence="6" id="KW-1185">Reference proteome</keyword>
<dbReference type="PROSITE" id="PS50158">
    <property type="entry name" value="ZF_CCHC"/>
    <property type="match status" value="1"/>
</dbReference>
<evidence type="ECO:0000313" key="5">
    <source>
        <dbReference type="EMBL" id="VDO93744.1"/>
    </source>
</evidence>
<dbReference type="SUPFAM" id="SSF57756">
    <property type="entry name" value="Retrovirus zinc finger-like domains"/>
    <property type="match status" value="1"/>
</dbReference>
<evidence type="ECO:0000259" key="4">
    <source>
        <dbReference type="PROSITE" id="PS50158"/>
    </source>
</evidence>
<feature type="region of interest" description="Disordered" evidence="3">
    <location>
        <begin position="281"/>
        <end position="306"/>
    </location>
</feature>
<evidence type="ECO:0000313" key="7">
    <source>
        <dbReference type="WBParaSite" id="HPBE_0001281401-mRNA-1"/>
    </source>
</evidence>
<keyword evidence="1" id="KW-0862">Zinc</keyword>
<sequence length="413" mass="47448">MERWTELVVASLDCDSRDDFVRKLANTIVTSKVVDQLKPCVDKKRRCANFERQKYQEQSEELQKLRQQAKQSSGAAQECSRQSPGWLRAICQSDDVDPTRCQADLLTAWTPDSENRRIALPEVVSYSGEESWCTFRNFLEAFELKYPTANWADAELTSLFRSLREGERPVRILAWRAERRTNKIVALGQLRKLRMLEGQSVADFCVKLERLTRVAYPELDEEAMDTERAHLLYDQLVHWNDSYHLTEALESERGAYNRVKETAKTIERRNLTLRSIKGGHVSGVSNEARTTPMGKAVNPGQRKTRVVPEKPMPQKWKCYICHEFGHLAKDCAEGDGKAKTEKKRAPTSLSARAGQAVDRWVETDKEWKEANVSDIPADMLTQPTEKLSDEERMSVLRRTLTENRKEGELGRKL</sequence>
<keyword evidence="2" id="KW-0175">Coiled coil</keyword>
<organism evidence="6 7">
    <name type="scientific">Heligmosomoides polygyrus</name>
    <name type="common">Parasitic roundworm</name>
    <dbReference type="NCBI Taxonomy" id="6339"/>
    <lineage>
        <taxon>Eukaryota</taxon>
        <taxon>Metazoa</taxon>
        <taxon>Ecdysozoa</taxon>
        <taxon>Nematoda</taxon>
        <taxon>Chromadorea</taxon>
        <taxon>Rhabditida</taxon>
        <taxon>Rhabditina</taxon>
        <taxon>Rhabditomorpha</taxon>
        <taxon>Strongyloidea</taxon>
        <taxon>Heligmosomidae</taxon>
        <taxon>Heligmosomoides</taxon>
    </lineage>
</organism>
<reference evidence="5 6" key="1">
    <citation type="submission" date="2018-11" db="EMBL/GenBank/DDBJ databases">
        <authorList>
            <consortium name="Pathogen Informatics"/>
        </authorList>
    </citation>
    <scope>NUCLEOTIDE SEQUENCE [LARGE SCALE GENOMIC DNA]</scope>
</reference>
<evidence type="ECO:0000256" key="3">
    <source>
        <dbReference type="SAM" id="MobiDB-lite"/>
    </source>
</evidence>